<dbReference type="AlphaFoldDB" id="A0AA94VBA9"/>
<reference evidence="1 2" key="1">
    <citation type="journal article" date="2019" name="Appl. Microbiol. Biotechnol.">
        <title>Differential efficiency of wild type rhizogenic strains for rol gene transformation of plants.</title>
        <authorList>
            <person name="Desmet S."/>
            <person name="De Keyser E."/>
            <person name="Van Vaerenbergh J."/>
            <person name="Baeyen S."/>
            <person name="Van Huylenbroeck J."/>
            <person name="Geelen D."/>
            <person name="Dhooghe E."/>
        </authorList>
    </citation>
    <scope>NUCLEOTIDE SEQUENCE [LARGE SCALE GENOMIC DNA]</scope>
    <source>
        <strain evidence="1 2">B 4.1</strain>
    </source>
</reference>
<protein>
    <submittedName>
        <fullName evidence="1">Uncharacterized protein</fullName>
    </submittedName>
</protein>
<dbReference type="PROSITE" id="PS51257">
    <property type="entry name" value="PROKAR_LIPOPROTEIN"/>
    <property type="match status" value="1"/>
</dbReference>
<accession>A0AA94VBA9</accession>
<comment type="caution">
    <text evidence="1">The sequence shown here is derived from an EMBL/GenBank/DDBJ whole genome shotgun (WGS) entry which is preliminary data.</text>
</comment>
<sequence>MERDIAGASGAGLASCLVRTGILPAHPMLNRMELPLDMIFVPIS</sequence>
<proteinExistence type="predicted"/>
<dbReference type="EMBL" id="SGOB01000004">
    <property type="protein sequence ID" value="TRA87340.1"/>
    <property type="molecule type" value="Genomic_DNA"/>
</dbReference>
<organism evidence="1 2">
    <name type="scientific">Rhizobium rhizogenes</name>
    <name type="common">Agrobacterium rhizogenes</name>
    <dbReference type="NCBI Taxonomy" id="359"/>
    <lineage>
        <taxon>Bacteria</taxon>
        <taxon>Pseudomonadati</taxon>
        <taxon>Pseudomonadota</taxon>
        <taxon>Alphaproteobacteria</taxon>
        <taxon>Hyphomicrobiales</taxon>
        <taxon>Rhizobiaceae</taxon>
        <taxon>Rhizobium/Agrobacterium group</taxon>
        <taxon>Rhizobium</taxon>
    </lineage>
</organism>
<dbReference type="RefSeq" id="WP_019567047.1">
    <property type="nucleotide sequence ID" value="NZ_SGOB01000004.1"/>
</dbReference>
<gene>
    <name evidence="1" type="ORF">EXN24_18405</name>
</gene>
<dbReference type="Pfam" id="PF13242">
    <property type="entry name" value="Hydrolase_like"/>
    <property type="match status" value="1"/>
</dbReference>
<name>A0AA94VBA9_RHIRH</name>
<evidence type="ECO:0000313" key="2">
    <source>
        <dbReference type="Proteomes" id="UP000320858"/>
    </source>
</evidence>
<dbReference type="Proteomes" id="UP000320858">
    <property type="component" value="Unassembled WGS sequence"/>
</dbReference>
<evidence type="ECO:0000313" key="1">
    <source>
        <dbReference type="EMBL" id="TRA87340.1"/>
    </source>
</evidence>